<sequence>MLLLPTGLVAPTQRTIPAFALHRPGSLGEAVAAGAAPGAVYAQGCSDLFAQFREGLRCESLVALDRVPELGRVAMTDGGLEIGSGVAHHDGAHDDTVRGALPSFAEAWGRIANHRIRQRATIGGNLMARRTRYEMSVMLQAAGARLRFLTADGPLELDPAALWDREEPHGALLTSIVLPGVHGLWFGYERSMRPLATAAVAVRGDRVTLTVGSEYTRPHTVRLAPDDDPVKAAERLPDSVGDAAASAGYRRHLAGVLLRRLLETRAARKEGR</sequence>
<evidence type="ECO:0000313" key="5">
    <source>
        <dbReference type="EMBL" id="KAF4409000.1"/>
    </source>
</evidence>
<dbReference type="InterPro" id="IPR036318">
    <property type="entry name" value="FAD-bd_PCMH-like_sf"/>
</dbReference>
<dbReference type="Gene3D" id="3.30.465.10">
    <property type="match status" value="1"/>
</dbReference>
<dbReference type="InterPro" id="IPR051312">
    <property type="entry name" value="Diverse_Substr_Oxidored"/>
</dbReference>
<dbReference type="InterPro" id="IPR036683">
    <property type="entry name" value="CO_DH_flav_C_dom_sf"/>
</dbReference>
<dbReference type="InterPro" id="IPR002346">
    <property type="entry name" value="Mopterin_DH_FAD-bd"/>
</dbReference>
<dbReference type="PANTHER" id="PTHR42659">
    <property type="entry name" value="XANTHINE DEHYDROGENASE SUBUNIT C-RELATED"/>
    <property type="match status" value="1"/>
</dbReference>
<keyword evidence="3" id="KW-0560">Oxidoreductase</keyword>
<evidence type="ECO:0000256" key="2">
    <source>
        <dbReference type="ARBA" id="ARBA00022827"/>
    </source>
</evidence>
<keyword evidence="6" id="KW-1185">Reference proteome</keyword>
<keyword evidence="2" id="KW-0274">FAD</keyword>
<keyword evidence="1" id="KW-0285">Flavoprotein</keyword>
<dbReference type="InterPro" id="IPR016169">
    <property type="entry name" value="FAD-bd_PCMH_sub2"/>
</dbReference>
<reference evidence="5 6" key="1">
    <citation type="submission" date="2019-10" db="EMBL/GenBank/DDBJ databases">
        <title>Streptomyces tenebrisbrunneis sp.nov., an endogenous actinomycete isolated from of Lycium ruthenicum.</title>
        <authorList>
            <person name="Ma L."/>
        </authorList>
    </citation>
    <scope>NUCLEOTIDE SEQUENCE [LARGE SCALE GENOMIC DNA]</scope>
    <source>
        <strain evidence="5 6">TRM 66187</strain>
    </source>
</reference>
<proteinExistence type="predicted"/>
<feature type="domain" description="FAD-binding PCMH-type" evidence="4">
    <location>
        <begin position="14"/>
        <end position="183"/>
    </location>
</feature>
<dbReference type="SUPFAM" id="SSF55447">
    <property type="entry name" value="CO dehydrogenase flavoprotein C-terminal domain-like"/>
    <property type="match status" value="1"/>
</dbReference>
<dbReference type="InterPro" id="IPR016166">
    <property type="entry name" value="FAD-bd_PCMH"/>
</dbReference>
<dbReference type="EMBL" id="WHPN01000254">
    <property type="protein sequence ID" value="KAF4409000.1"/>
    <property type="molecule type" value="Genomic_DNA"/>
</dbReference>
<gene>
    <name evidence="5" type="ORF">GCU69_10945</name>
</gene>
<evidence type="ECO:0000259" key="4">
    <source>
        <dbReference type="PROSITE" id="PS51387"/>
    </source>
</evidence>
<dbReference type="PROSITE" id="PS51387">
    <property type="entry name" value="FAD_PCMH"/>
    <property type="match status" value="1"/>
</dbReference>
<evidence type="ECO:0000313" key="6">
    <source>
        <dbReference type="Proteomes" id="UP000621266"/>
    </source>
</evidence>
<name>A0ABQ7FJY4_9ACTN</name>
<dbReference type="Pfam" id="PF00941">
    <property type="entry name" value="FAD_binding_5"/>
    <property type="match status" value="1"/>
</dbReference>
<dbReference type="Proteomes" id="UP000621266">
    <property type="component" value="Unassembled WGS sequence"/>
</dbReference>
<protein>
    <submittedName>
        <fullName evidence="5">Dehydrogenase</fullName>
    </submittedName>
</protein>
<comment type="caution">
    <text evidence="5">The sequence shown here is derived from an EMBL/GenBank/DDBJ whole genome shotgun (WGS) entry which is preliminary data.</text>
</comment>
<dbReference type="PANTHER" id="PTHR42659:SF2">
    <property type="entry name" value="XANTHINE DEHYDROGENASE SUBUNIT C-RELATED"/>
    <property type="match status" value="1"/>
</dbReference>
<accession>A0ABQ7FJY4</accession>
<organism evidence="5 6">
    <name type="scientific">Streptomyces lycii</name>
    <dbReference type="NCBI Taxonomy" id="2654337"/>
    <lineage>
        <taxon>Bacteria</taxon>
        <taxon>Bacillati</taxon>
        <taxon>Actinomycetota</taxon>
        <taxon>Actinomycetes</taxon>
        <taxon>Kitasatosporales</taxon>
        <taxon>Streptomycetaceae</taxon>
        <taxon>Streptomyces</taxon>
    </lineage>
</organism>
<evidence type="ECO:0000256" key="1">
    <source>
        <dbReference type="ARBA" id="ARBA00022630"/>
    </source>
</evidence>
<dbReference type="RefSeq" id="WP_098750177.1">
    <property type="nucleotide sequence ID" value="NZ_WHPN01000254.1"/>
</dbReference>
<dbReference type="SUPFAM" id="SSF56176">
    <property type="entry name" value="FAD-binding/transporter-associated domain-like"/>
    <property type="match status" value="1"/>
</dbReference>
<evidence type="ECO:0000256" key="3">
    <source>
        <dbReference type="ARBA" id="ARBA00023002"/>
    </source>
</evidence>